<keyword evidence="4 12" id="KW-0663">Pyridoxal phosphate</keyword>
<dbReference type="Gene3D" id="2.40.37.10">
    <property type="entry name" value="Lyase, Ornithine Decarboxylase, Chain A, domain 1"/>
    <property type="match status" value="1"/>
</dbReference>
<evidence type="ECO:0000259" key="16">
    <source>
        <dbReference type="Pfam" id="PF02784"/>
    </source>
</evidence>
<feature type="binding site" evidence="12">
    <location>
        <position position="379"/>
    </location>
    <ligand>
        <name>substrate</name>
    </ligand>
</feature>
<dbReference type="HAMAP" id="MF_02120">
    <property type="entry name" value="LysA"/>
    <property type="match status" value="1"/>
</dbReference>
<feature type="domain" description="Orn/DAP/Arg decarboxylase 2 N-terminal" evidence="16">
    <location>
        <begin position="41"/>
        <end position="288"/>
    </location>
</feature>
<comment type="catalytic activity">
    <reaction evidence="7 12 14">
        <text>meso-2,6-diaminopimelate + H(+) = L-lysine + CO2</text>
        <dbReference type="Rhea" id="RHEA:15101"/>
        <dbReference type="ChEBI" id="CHEBI:15378"/>
        <dbReference type="ChEBI" id="CHEBI:16526"/>
        <dbReference type="ChEBI" id="CHEBI:32551"/>
        <dbReference type="ChEBI" id="CHEBI:57791"/>
        <dbReference type="EC" id="4.1.1.20"/>
    </reaction>
</comment>
<evidence type="ECO:0000256" key="10">
    <source>
        <dbReference type="ARBA" id="ARBA00066427"/>
    </source>
</evidence>
<feature type="binding site" evidence="12">
    <location>
        <position position="352"/>
    </location>
    <ligand>
        <name>substrate</name>
    </ligand>
</feature>
<proteinExistence type="inferred from homology"/>
<dbReference type="eggNOG" id="COG0019">
    <property type="taxonomic scope" value="Bacteria"/>
</dbReference>
<dbReference type="STRING" id="1208918.CDEE_0152"/>
<evidence type="ECO:0000256" key="4">
    <source>
        <dbReference type="ARBA" id="ARBA00022898"/>
    </source>
</evidence>
<dbReference type="InterPro" id="IPR029066">
    <property type="entry name" value="PLP-binding_barrel"/>
</dbReference>
<dbReference type="AlphaFoldDB" id="M1LQV4"/>
<dbReference type="Gene3D" id="3.20.20.10">
    <property type="entry name" value="Alanine racemase"/>
    <property type="match status" value="1"/>
</dbReference>
<dbReference type="Pfam" id="PF02784">
    <property type="entry name" value="Orn_Arg_deC_N"/>
    <property type="match status" value="1"/>
</dbReference>
<dbReference type="EC" id="4.1.1.20" evidence="10 12"/>
<dbReference type="InterPro" id="IPR022644">
    <property type="entry name" value="De-COase2_N"/>
</dbReference>
<dbReference type="FunFam" id="3.20.20.10:FF:000003">
    <property type="entry name" value="Diaminopimelate decarboxylase"/>
    <property type="match status" value="1"/>
</dbReference>
<evidence type="ECO:0000313" key="18">
    <source>
        <dbReference type="Proteomes" id="UP000011686"/>
    </source>
</evidence>
<evidence type="ECO:0000256" key="3">
    <source>
        <dbReference type="ARBA" id="ARBA00022793"/>
    </source>
</evidence>
<evidence type="ECO:0000256" key="14">
    <source>
        <dbReference type="RuleBase" id="RU003738"/>
    </source>
</evidence>
<comment type="function">
    <text evidence="12">Specifically catalyzes the decarboxylation of meso-diaminopimelate (meso-DAP) to L-lysine.</text>
</comment>
<evidence type="ECO:0000256" key="6">
    <source>
        <dbReference type="ARBA" id="ARBA00023239"/>
    </source>
</evidence>
<feature type="binding site" evidence="12">
    <location>
        <position position="325"/>
    </location>
    <ligand>
        <name>substrate</name>
    </ligand>
</feature>
<dbReference type="PRINTS" id="PR01181">
    <property type="entry name" value="DAPDCRBXLASE"/>
</dbReference>
<dbReference type="GO" id="GO:0030170">
    <property type="term" value="F:pyridoxal phosphate binding"/>
    <property type="evidence" value="ECO:0007669"/>
    <property type="project" value="UniProtKB-UniRule"/>
</dbReference>
<keyword evidence="6 12" id="KW-0456">Lyase</keyword>
<feature type="domain" description="Orn/DAP/Arg decarboxylase 2 C-terminal" evidence="15">
    <location>
        <begin position="36"/>
        <end position="377"/>
    </location>
</feature>
<feature type="binding site" evidence="12">
    <location>
        <position position="321"/>
    </location>
    <ligand>
        <name>substrate</name>
    </ligand>
</feature>
<dbReference type="KEGG" id="kct:CDEE_0152"/>
<dbReference type="PANTHER" id="PTHR43727:SF2">
    <property type="entry name" value="GROUP IV DECARBOXYLASE"/>
    <property type="match status" value="1"/>
</dbReference>
<dbReference type="InterPro" id="IPR009006">
    <property type="entry name" value="Ala_racemase/Decarboxylase_C"/>
</dbReference>
<dbReference type="HOGENOM" id="CLU_026444_0_0_4"/>
<comment type="cofactor">
    <cofactor evidence="1 12 13 14">
        <name>pyridoxal 5'-phosphate</name>
        <dbReference type="ChEBI" id="CHEBI:597326"/>
    </cofactor>
</comment>
<feature type="binding site" evidence="12">
    <location>
        <position position="245"/>
    </location>
    <ligand>
        <name>pyridoxal 5'-phosphate</name>
        <dbReference type="ChEBI" id="CHEBI:597326"/>
    </ligand>
</feature>
<dbReference type="InterPro" id="IPR002986">
    <property type="entry name" value="DAP_deCOOHase_LysA"/>
</dbReference>
<evidence type="ECO:0000256" key="7">
    <source>
        <dbReference type="ARBA" id="ARBA00050464"/>
    </source>
</evidence>
<evidence type="ECO:0000259" key="15">
    <source>
        <dbReference type="Pfam" id="PF00278"/>
    </source>
</evidence>
<dbReference type="PATRIC" id="fig|1208918.3.peg.681"/>
<comment type="subunit">
    <text evidence="12">Homodimer.</text>
</comment>
<evidence type="ECO:0000256" key="12">
    <source>
        <dbReference type="HAMAP-Rule" id="MF_02120"/>
    </source>
</evidence>
<feature type="binding site" evidence="12">
    <location>
        <position position="379"/>
    </location>
    <ligand>
        <name>pyridoxal 5'-phosphate</name>
        <dbReference type="ChEBI" id="CHEBI:597326"/>
    </ligand>
</feature>
<dbReference type="InterPro" id="IPR000183">
    <property type="entry name" value="Orn/DAP/Arg_de-COase"/>
</dbReference>
<dbReference type="EMBL" id="CP003804">
    <property type="protein sequence ID" value="AGF47982.1"/>
    <property type="molecule type" value="Genomic_DNA"/>
</dbReference>
<name>M1LQV4_9PROT</name>
<keyword evidence="2 12" id="KW-0028">Amino-acid biosynthesis</keyword>
<feature type="binding site" evidence="12">
    <location>
        <begin position="282"/>
        <end position="285"/>
    </location>
    <ligand>
        <name>pyridoxal 5'-phosphate</name>
        <dbReference type="ChEBI" id="CHEBI:597326"/>
    </ligand>
</feature>
<keyword evidence="3 12" id="KW-0210">Decarboxylase</keyword>
<dbReference type="FunFam" id="2.40.37.10:FF:000003">
    <property type="entry name" value="Diaminopimelate decarboxylase"/>
    <property type="match status" value="1"/>
</dbReference>
<feature type="modified residue" description="N6-(pyridoxal phosphate)lysine" evidence="12 13">
    <location>
        <position position="66"/>
    </location>
</feature>
<dbReference type="RefSeq" id="WP_015238800.1">
    <property type="nucleotide sequence ID" value="NC_020283.1"/>
</dbReference>
<dbReference type="Pfam" id="PF00278">
    <property type="entry name" value="Orn_DAP_Arg_deC"/>
    <property type="match status" value="1"/>
</dbReference>
<dbReference type="GO" id="GO:0009089">
    <property type="term" value="P:lysine biosynthetic process via diaminopimelate"/>
    <property type="evidence" value="ECO:0007669"/>
    <property type="project" value="UniProtKB-UniRule"/>
</dbReference>
<feature type="binding site" evidence="12">
    <location>
        <position position="285"/>
    </location>
    <ligand>
        <name>substrate</name>
    </ligand>
</feature>
<sequence length="422" mass="47028">MTNQIKNPYLKLKNNILHLEDISLEFLSEKIGTPLYVYSRANIKDSWNRYYNAIKNNNAMVCYGMKANSNLAILKEFVNLGSGFDIVSGGELERVLSVGGDPKKIVFSGVGKQEWEIKNALESGIKCFNVESEAELYKISQIASALKITAPISLRVNPDVDAKTHPYISTGLKENKFGIAFKDAFDCYKIASSLPFIKIIGIDCHIGSQLTEISPFSAALEKIIPLIKNLIDNNINIKHIDIGGGLGITYKDEIVPDPKDIVDAARFKLKEANLNHLELILEPGRSLIGNSGILLTKVLYLKHSDDKNFIIVDAAMNDLIRPALYQSYHEVQQVKARTGQAREYDIVGPVCESADWLAKNRLLTVKENDLLVIESAGAYCTTMASNYNSRVKPAEVMVDGSEYYIIKNREKLSDILKFETTI</sequence>
<comment type="similarity">
    <text evidence="9 12">Belongs to the Orn/Lys/Arg decarboxylase class-II family. LysA subfamily.</text>
</comment>
<evidence type="ECO:0000256" key="1">
    <source>
        <dbReference type="ARBA" id="ARBA00001933"/>
    </source>
</evidence>
<dbReference type="PRINTS" id="PR01179">
    <property type="entry name" value="ODADCRBXLASE"/>
</dbReference>
<organism evidence="17 18">
    <name type="scientific">Candidatus Kinetoplastidibacterium crithidiae TCC036E</name>
    <dbReference type="NCBI Taxonomy" id="1208918"/>
    <lineage>
        <taxon>Bacteria</taxon>
        <taxon>Pseudomonadati</taxon>
        <taxon>Pseudomonadota</taxon>
        <taxon>Betaproteobacteria</taxon>
        <taxon>Candidatus Kinetoplastidibacterium</taxon>
    </lineage>
</organism>
<protein>
    <recommendedName>
        <fullName evidence="11 12">Diaminopimelate decarboxylase</fullName>
        <shortName evidence="12">DAP decarboxylase</shortName>
        <shortName evidence="12">DAPDC</shortName>
        <ecNumber evidence="10 12">4.1.1.20</ecNumber>
    </recommendedName>
</protein>
<evidence type="ECO:0000256" key="8">
    <source>
        <dbReference type="ARBA" id="ARBA00060643"/>
    </source>
</evidence>
<evidence type="ECO:0000256" key="2">
    <source>
        <dbReference type="ARBA" id="ARBA00022605"/>
    </source>
</evidence>
<dbReference type="SUPFAM" id="SSF50621">
    <property type="entry name" value="Alanine racemase C-terminal domain-like"/>
    <property type="match status" value="1"/>
</dbReference>
<dbReference type="CDD" id="cd06828">
    <property type="entry name" value="PLPDE_III_DapDC"/>
    <property type="match status" value="1"/>
</dbReference>
<evidence type="ECO:0000256" key="5">
    <source>
        <dbReference type="ARBA" id="ARBA00023154"/>
    </source>
</evidence>
<keyword evidence="18" id="KW-1185">Reference proteome</keyword>
<feature type="active site" description="Proton donor" evidence="13">
    <location>
        <position position="351"/>
    </location>
</feature>
<dbReference type="PANTHER" id="PTHR43727">
    <property type="entry name" value="DIAMINOPIMELATE DECARBOXYLASE"/>
    <property type="match status" value="1"/>
</dbReference>
<keyword evidence="5 12" id="KW-0457">Lysine biosynthesis</keyword>
<reference evidence="17 18" key="1">
    <citation type="journal article" date="2013" name="Genome Biol. Evol.">
        <title>Genome evolution and phylogenomic analysis of candidatus kinetoplastibacterium, the betaproteobacterial endosymbionts of strigomonas and angomonas.</title>
        <authorList>
            <person name="Alves J.M."/>
            <person name="Serrano M.G."/>
            <person name="Maia da Silva F."/>
            <person name="Voegtly L.J."/>
            <person name="Matveyev A.V."/>
            <person name="Teixeira M.M."/>
            <person name="Camargo E.P."/>
            <person name="Buck G.A."/>
        </authorList>
    </citation>
    <scope>NUCLEOTIDE SEQUENCE [LARGE SCALE GENOMIC DNA]</scope>
    <source>
        <strain evidence="17 18">TCC036E</strain>
    </source>
</reference>
<dbReference type="GO" id="GO:0008836">
    <property type="term" value="F:diaminopimelate decarboxylase activity"/>
    <property type="evidence" value="ECO:0007669"/>
    <property type="project" value="UniProtKB-UniRule"/>
</dbReference>
<evidence type="ECO:0000256" key="9">
    <source>
        <dbReference type="ARBA" id="ARBA00060983"/>
    </source>
</evidence>
<evidence type="ECO:0000313" key="17">
    <source>
        <dbReference type="EMBL" id="AGF47982.1"/>
    </source>
</evidence>
<evidence type="ECO:0000256" key="13">
    <source>
        <dbReference type="PIRSR" id="PIRSR600183-50"/>
    </source>
</evidence>
<dbReference type="UniPathway" id="UPA00034">
    <property type="reaction ID" value="UER00027"/>
</dbReference>
<gene>
    <name evidence="12" type="primary">lysA</name>
    <name evidence="17" type="ORF">CDEE_0152</name>
</gene>
<evidence type="ECO:0000256" key="11">
    <source>
        <dbReference type="ARBA" id="ARBA00074972"/>
    </source>
</evidence>
<dbReference type="NCBIfam" id="TIGR01048">
    <property type="entry name" value="lysA"/>
    <property type="match status" value="1"/>
</dbReference>
<accession>M1LQV4</accession>
<comment type="pathway">
    <text evidence="8 12 14">Amino-acid biosynthesis; L-lysine biosynthesis via DAP pathway; L-lysine from DL-2,6-diaminopimelate: step 1/1.</text>
</comment>
<dbReference type="SUPFAM" id="SSF51419">
    <property type="entry name" value="PLP-binding barrel"/>
    <property type="match status" value="1"/>
</dbReference>
<dbReference type="Proteomes" id="UP000011686">
    <property type="component" value="Chromosome"/>
</dbReference>
<dbReference type="InterPro" id="IPR022643">
    <property type="entry name" value="De-COase2_C"/>
</dbReference>